<dbReference type="SUPFAM" id="SSF52777">
    <property type="entry name" value="CoA-dependent acyltransferases"/>
    <property type="match status" value="2"/>
</dbReference>
<dbReference type="AlphaFoldDB" id="A0A814P561"/>
<accession>A0A814P561</accession>
<dbReference type="EMBL" id="CAJNON010000207">
    <property type="protein sequence ID" value="CAF1102956.1"/>
    <property type="molecule type" value="Genomic_DNA"/>
</dbReference>
<dbReference type="InterPro" id="IPR052058">
    <property type="entry name" value="Alcohol_O-acetyltransferase"/>
</dbReference>
<comment type="caution">
    <text evidence="4">The sequence shown here is derived from an EMBL/GenBank/DDBJ whole genome shotgun (WGS) entry which is preliminary data.</text>
</comment>
<dbReference type="Gene3D" id="3.30.559.30">
    <property type="entry name" value="Nonribosomal peptide synthetase, condensation domain"/>
    <property type="match status" value="1"/>
</dbReference>
<dbReference type="GO" id="GO:0016746">
    <property type="term" value="F:acyltransferase activity"/>
    <property type="evidence" value="ECO:0007669"/>
    <property type="project" value="UniProtKB-KW"/>
</dbReference>
<reference evidence="4" key="1">
    <citation type="submission" date="2021-02" db="EMBL/GenBank/DDBJ databases">
        <authorList>
            <person name="Nowell W R."/>
        </authorList>
    </citation>
    <scope>NUCLEOTIDE SEQUENCE</scope>
</reference>
<dbReference type="EMBL" id="CAJOBB010000138">
    <property type="protein sequence ID" value="CAF3580469.1"/>
    <property type="molecule type" value="Genomic_DNA"/>
</dbReference>
<keyword evidence="1" id="KW-0808">Transferase</keyword>
<organism evidence="4 8">
    <name type="scientific">Adineta steineri</name>
    <dbReference type="NCBI Taxonomy" id="433720"/>
    <lineage>
        <taxon>Eukaryota</taxon>
        <taxon>Metazoa</taxon>
        <taxon>Spiralia</taxon>
        <taxon>Gnathifera</taxon>
        <taxon>Rotifera</taxon>
        <taxon>Eurotatoria</taxon>
        <taxon>Bdelloidea</taxon>
        <taxon>Adinetida</taxon>
        <taxon>Adinetidae</taxon>
        <taxon>Adineta</taxon>
    </lineage>
</organism>
<dbReference type="PANTHER" id="PTHR28037">
    <property type="entry name" value="ALCOHOL O-ACETYLTRANSFERASE 1-RELATED"/>
    <property type="match status" value="1"/>
</dbReference>
<dbReference type="Proteomes" id="UP000663881">
    <property type="component" value="Unassembled WGS sequence"/>
</dbReference>
<dbReference type="InterPro" id="IPR031641">
    <property type="entry name" value="PapA_C"/>
</dbReference>
<evidence type="ECO:0000313" key="4">
    <source>
        <dbReference type="EMBL" id="CAF1102956.1"/>
    </source>
</evidence>
<evidence type="ECO:0000256" key="1">
    <source>
        <dbReference type="ARBA" id="ARBA00022679"/>
    </source>
</evidence>
<dbReference type="PANTHER" id="PTHR28037:SF1">
    <property type="entry name" value="ALCOHOL O-ACETYLTRANSFERASE 1-RELATED"/>
    <property type="match status" value="1"/>
</dbReference>
<evidence type="ECO:0000313" key="6">
    <source>
        <dbReference type="EMBL" id="CAF3580469.1"/>
    </source>
</evidence>
<keyword evidence="2" id="KW-0012">Acyltransferase</keyword>
<evidence type="ECO:0000259" key="3">
    <source>
        <dbReference type="Pfam" id="PF16911"/>
    </source>
</evidence>
<feature type="domain" description="Phthiocerol/phthiodiolone dimycocerosyl transferase C-terminal" evidence="3">
    <location>
        <begin position="253"/>
        <end position="404"/>
    </location>
</feature>
<evidence type="ECO:0000313" key="5">
    <source>
        <dbReference type="EMBL" id="CAF1167535.1"/>
    </source>
</evidence>
<evidence type="ECO:0000313" key="7">
    <source>
        <dbReference type="EMBL" id="CAF3897517.1"/>
    </source>
</evidence>
<evidence type="ECO:0000256" key="2">
    <source>
        <dbReference type="ARBA" id="ARBA00023315"/>
    </source>
</evidence>
<name>A0A814P561_9BILA</name>
<dbReference type="OrthoDB" id="69784at2759"/>
<dbReference type="Proteomes" id="UP000663860">
    <property type="component" value="Unassembled WGS sequence"/>
</dbReference>
<dbReference type="EMBL" id="CAJNOE010000352">
    <property type="protein sequence ID" value="CAF1167535.1"/>
    <property type="molecule type" value="Genomic_DNA"/>
</dbReference>
<proteinExistence type="predicted"/>
<sequence length="468" mass="52488">MLPKPHDSPSSFEPKQRLLGPAENGILRISQQFQGYQKVGQVLHLQGPYISLETLSSSISCLQRRHPFLRSRLQISSTEPDIYLMEEDDTLCLKILEIPRKNADHLHFWRQAWKEREKDTIVIGQGLAEFWLLQDAADQNIENNPREIVFICDHSICDGVSLSTVAHELLITLSDNSISMTSHSLNWPITMEAAARQSLSRWGILIAFSKLAIAFLYWKATSSQPTARLPWTNVDFSLDDMHKYCHTETRYGMLTKEETKKLFETCRREGVTVTSAISSAILCIISTLVSVDNNQATNLVLAIPADTRRRCIPPVPNHDLSYQVSGIMGFTMATRDTPTESKGMWQLAQTFGHHVNKSVDAGHILALAMVMGKIYQQNIGPIDIAHLPTTVITNWGLLPFHEQYGKWKLTGMTPIGNLIRAVMPVFMLQTVNGTLTVACGGAVPLISETIIENLCNGTMHNLRQMIED</sequence>
<dbReference type="InterPro" id="IPR023213">
    <property type="entry name" value="CAT-like_dom_sf"/>
</dbReference>
<dbReference type="Pfam" id="PF16911">
    <property type="entry name" value="PapA_C"/>
    <property type="match status" value="1"/>
</dbReference>
<dbReference type="Proteomes" id="UP000663891">
    <property type="component" value="Unassembled WGS sequence"/>
</dbReference>
<dbReference type="EMBL" id="CAJOAY010001878">
    <property type="protein sequence ID" value="CAF3897517.1"/>
    <property type="molecule type" value="Genomic_DNA"/>
</dbReference>
<protein>
    <recommendedName>
        <fullName evidence="3">Phthiocerol/phthiodiolone dimycocerosyl transferase C-terminal domain-containing protein</fullName>
    </recommendedName>
</protein>
<evidence type="ECO:0000313" key="8">
    <source>
        <dbReference type="Proteomes" id="UP000663891"/>
    </source>
</evidence>
<dbReference type="Proteomes" id="UP000663868">
    <property type="component" value="Unassembled WGS sequence"/>
</dbReference>
<gene>
    <name evidence="5" type="ORF">IZO911_LOCUS26696</name>
    <name evidence="6" type="ORF">KXQ929_LOCUS4094</name>
    <name evidence="7" type="ORF">OKA104_LOCUS24001</name>
    <name evidence="4" type="ORF">VCS650_LOCUS20205</name>
</gene>
<dbReference type="Gene3D" id="3.30.559.10">
    <property type="entry name" value="Chloramphenicol acetyltransferase-like domain"/>
    <property type="match status" value="1"/>
</dbReference>